<dbReference type="InterPro" id="IPR007763">
    <property type="entry name" value="NDUFA12"/>
</dbReference>
<proteinExistence type="inferred from homology"/>
<dbReference type="GO" id="GO:0005743">
    <property type="term" value="C:mitochondrial inner membrane"/>
    <property type="evidence" value="ECO:0007669"/>
    <property type="project" value="UniProtKB-SubCell"/>
</dbReference>
<dbReference type="Proteomes" id="UP000688137">
    <property type="component" value="Unassembled WGS sequence"/>
</dbReference>
<evidence type="ECO:0000313" key="4">
    <source>
        <dbReference type="Proteomes" id="UP000688137"/>
    </source>
</evidence>
<comment type="caution">
    <text evidence="3">The sequence shown here is derived from an EMBL/GenBank/DDBJ whole genome shotgun (WGS) entry which is preliminary data.</text>
</comment>
<keyword evidence="2" id="KW-0813">Transport</keyword>
<comment type="function">
    <text evidence="2">Accessory subunit of the mitochondrial membrane respiratory chain NADH dehydrogenase (Complex I), that is believed not to be involved in catalysis. Complex I functions in the transfer of electrons from NADH to the respiratory chain. The immediate electron acceptor for the enzyme is believed to be ubiquinone.</text>
</comment>
<comment type="subcellular location">
    <subcellularLocation>
        <location evidence="2">Mitochondrion inner membrane</location>
        <topology evidence="2">Peripheral membrane protein</topology>
        <orientation evidence="2">Matrix side</orientation>
    </subcellularLocation>
</comment>
<keyword evidence="2" id="KW-0249">Electron transport</keyword>
<dbReference type="Pfam" id="PF05071">
    <property type="entry name" value="NDUFA12"/>
    <property type="match status" value="1"/>
</dbReference>
<dbReference type="PANTHER" id="PTHR12910:SF2">
    <property type="entry name" value="NADH DEHYDROGENASE [UBIQUINONE] 1 ALPHA SUBCOMPLEX SUBUNIT 12"/>
    <property type="match status" value="1"/>
</dbReference>
<dbReference type="GO" id="GO:0045271">
    <property type="term" value="C:respiratory chain complex I"/>
    <property type="evidence" value="ECO:0007669"/>
    <property type="project" value="InterPro"/>
</dbReference>
<evidence type="ECO:0000256" key="2">
    <source>
        <dbReference type="RuleBase" id="RU363103"/>
    </source>
</evidence>
<dbReference type="PANTHER" id="PTHR12910">
    <property type="entry name" value="NADH-UBIQUINONE OXIDOREDUCTASE SUBUNIT B17.2"/>
    <property type="match status" value="1"/>
</dbReference>
<gene>
    <name evidence="3" type="ORF">PPRIM_AZ9-3.1.T0520149</name>
</gene>
<keyword evidence="4" id="KW-1185">Reference proteome</keyword>
<dbReference type="EMBL" id="CAJJDM010000052">
    <property type="protein sequence ID" value="CAD8074241.1"/>
    <property type="molecule type" value="Genomic_DNA"/>
</dbReference>
<dbReference type="GO" id="GO:0006979">
    <property type="term" value="P:response to oxidative stress"/>
    <property type="evidence" value="ECO:0007669"/>
    <property type="project" value="TreeGrafter"/>
</dbReference>
<dbReference type="OMA" id="WEEWIRH"/>
<keyword evidence="2" id="KW-0679">Respiratory chain</keyword>
<evidence type="ECO:0000256" key="1">
    <source>
        <dbReference type="ARBA" id="ARBA00007355"/>
    </source>
</evidence>
<reference evidence="3" key="1">
    <citation type="submission" date="2021-01" db="EMBL/GenBank/DDBJ databases">
        <authorList>
            <consortium name="Genoscope - CEA"/>
            <person name="William W."/>
        </authorList>
    </citation>
    <scope>NUCLEOTIDE SEQUENCE</scope>
</reference>
<organism evidence="3 4">
    <name type="scientific">Paramecium primaurelia</name>
    <dbReference type="NCBI Taxonomy" id="5886"/>
    <lineage>
        <taxon>Eukaryota</taxon>
        <taxon>Sar</taxon>
        <taxon>Alveolata</taxon>
        <taxon>Ciliophora</taxon>
        <taxon>Intramacronucleata</taxon>
        <taxon>Oligohymenophorea</taxon>
        <taxon>Peniculida</taxon>
        <taxon>Parameciidae</taxon>
        <taxon>Paramecium</taxon>
    </lineage>
</organism>
<protein>
    <recommendedName>
        <fullName evidence="2">NADH dehydrogenase [ubiquinone] 1 alpha subcomplex subunit 12</fullName>
    </recommendedName>
</protein>
<dbReference type="AlphaFoldDB" id="A0A8S1M8R8"/>
<name>A0A8S1M8R8_PARPR</name>
<keyword evidence="2" id="KW-0496">Mitochondrion</keyword>
<evidence type="ECO:0000313" key="3">
    <source>
        <dbReference type="EMBL" id="CAD8074241.1"/>
    </source>
</evidence>
<accession>A0A8S1M8R8</accession>
<keyword evidence="2" id="KW-0999">Mitochondrion inner membrane</keyword>
<comment type="similarity">
    <text evidence="1 2">Belongs to the complex I NDUFA12 subunit family.</text>
</comment>
<keyword evidence="2" id="KW-0472">Membrane</keyword>
<sequence length="121" mass="14914">MIRKIVTSLKQFRRTYEDQKLGRQLVGTDQHGNLYYQYYDQNGKPTRRMSERTDKMAPFVDPLWEEWIRHLKDKPYTEEERIELEKQQRAYKTKVNEYEQKDAEMMQQFKKSNKTWNANNK</sequence>